<comment type="similarity">
    <text evidence="1">Belongs to the LysR transcriptional regulatory family.</text>
</comment>
<dbReference type="PROSITE" id="PS50931">
    <property type="entry name" value="HTH_LYSR"/>
    <property type="match status" value="1"/>
</dbReference>
<dbReference type="InterPro" id="IPR058163">
    <property type="entry name" value="LysR-type_TF_proteobact-type"/>
</dbReference>
<dbReference type="EMBL" id="SSOA01000001">
    <property type="protein sequence ID" value="THF53824.1"/>
    <property type="molecule type" value="Genomic_DNA"/>
</dbReference>
<proteinExistence type="inferred from homology"/>
<dbReference type="SUPFAM" id="SSF53850">
    <property type="entry name" value="Periplasmic binding protein-like II"/>
    <property type="match status" value="1"/>
</dbReference>
<evidence type="ECO:0000256" key="4">
    <source>
        <dbReference type="ARBA" id="ARBA00023163"/>
    </source>
</evidence>
<dbReference type="Proteomes" id="UP000310754">
    <property type="component" value="Unassembled WGS sequence"/>
</dbReference>
<dbReference type="PANTHER" id="PTHR30537">
    <property type="entry name" value="HTH-TYPE TRANSCRIPTIONAL REGULATOR"/>
    <property type="match status" value="1"/>
</dbReference>
<keyword evidence="4" id="KW-0804">Transcription</keyword>
<evidence type="ECO:0000256" key="2">
    <source>
        <dbReference type="ARBA" id="ARBA00023015"/>
    </source>
</evidence>
<dbReference type="PRINTS" id="PR00039">
    <property type="entry name" value="HTHLYSR"/>
</dbReference>
<organism evidence="6 7">
    <name type="scientific">Allorhizobium terrae</name>
    <dbReference type="NCBI Taxonomy" id="1848972"/>
    <lineage>
        <taxon>Bacteria</taxon>
        <taxon>Pseudomonadati</taxon>
        <taxon>Pseudomonadota</taxon>
        <taxon>Alphaproteobacteria</taxon>
        <taxon>Hyphomicrobiales</taxon>
        <taxon>Rhizobiaceae</taxon>
        <taxon>Rhizobium/Agrobacterium group</taxon>
        <taxon>Allorhizobium</taxon>
    </lineage>
</organism>
<keyword evidence="2" id="KW-0805">Transcription regulation</keyword>
<evidence type="ECO:0000313" key="7">
    <source>
        <dbReference type="Proteomes" id="UP000310754"/>
    </source>
</evidence>
<comment type="caution">
    <text evidence="6">The sequence shown here is derived from an EMBL/GenBank/DDBJ whole genome shotgun (WGS) entry which is preliminary data.</text>
</comment>
<dbReference type="InterPro" id="IPR036388">
    <property type="entry name" value="WH-like_DNA-bd_sf"/>
</dbReference>
<dbReference type="GO" id="GO:0003700">
    <property type="term" value="F:DNA-binding transcription factor activity"/>
    <property type="evidence" value="ECO:0007669"/>
    <property type="project" value="InterPro"/>
</dbReference>
<dbReference type="GO" id="GO:0006351">
    <property type="term" value="P:DNA-templated transcription"/>
    <property type="evidence" value="ECO:0007669"/>
    <property type="project" value="TreeGrafter"/>
</dbReference>
<dbReference type="Pfam" id="PF03466">
    <property type="entry name" value="LysR_substrate"/>
    <property type="match status" value="1"/>
</dbReference>
<feature type="domain" description="HTH lysR-type" evidence="5">
    <location>
        <begin position="6"/>
        <end position="63"/>
    </location>
</feature>
<dbReference type="Pfam" id="PF00126">
    <property type="entry name" value="HTH_1"/>
    <property type="match status" value="1"/>
</dbReference>
<dbReference type="InterPro" id="IPR005119">
    <property type="entry name" value="LysR_subst-bd"/>
</dbReference>
<dbReference type="RefSeq" id="WP_190234798.1">
    <property type="nucleotide sequence ID" value="NZ_SSOA01000001.1"/>
</dbReference>
<dbReference type="PANTHER" id="PTHR30537:SF3">
    <property type="entry name" value="TRANSCRIPTIONAL REGULATORY PROTEIN"/>
    <property type="match status" value="1"/>
</dbReference>
<accession>A0A4S4A653</accession>
<dbReference type="AlphaFoldDB" id="A0A4S4A653"/>
<reference evidence="6 7" key="1">
    <citation type="submission" date="2019-04" db="EMBL/GenBank/DDBJ databases">
        <title>Rhizobium terrae sp. nov., isolated from a paddy soil.</title>
        <authorList>
            <person name="Lin S.-Y."/>
            <person name="Hameed A."/>
            <person name="Huang H.-I."/>
            <person name="Young C.-C."/>
        </authorList>
    </citation>
    <scope>NUCLEOTIDE SEQUENCE [LARGE SCALE GENOMIC DNA]</scope>
    <source>
        <strain evidence="6 7">CC-HIH110</strain>
    </source>
</reference>
<dbReference type="Gene3D" id="1.10.10.10">
    <property type="entry name" value="Winged helix-like DNA-binding domain superfamily/Winged helix DNA-binding domain"/>
    <property type="match status" value="1"/>
</dbReference>
<evidence type="ECO:0000256" key="1">
    <source>
        <dbReference type="ARBA" id="ARBA00009437"/>
    </source>
</evidence>
<sequence>MVKDVTSWDHFRSFLAVLDEGSLSAAARTLGLTQPTVGRHIEALEAMFGTALFLRIPQGLLPTDTALAMRPQAEVMAASSATLARIASGAHQNAQGTVRISASEIVAIEILPPVLASLQESHPKLEIELSLSDKVEDLLRHQADIAVRMVAPQQGNLLSQRIGTIRIGFHAHKSYLAKHGTPVTLEDLHQHRLIGFDRHLAYIRDILKMRPDLAQIHFAFRCDSNAAQFAAIRSGAGIGMCQTTLAKRHDDLVEVLPNQLNIDLDTYVVMHEDLKHSPRCRVTFDAIVNGLKAYQAE</sequence>
<dbReference type="InterPro" id="IPR036390">
    <property type="entry name" value="WH_DNA-bd_sf"/>
</dbReference>
<gene>
    <name evidence="6" type="ORF">E6C51_01535</name>
</gene>
<dbReference type="GO" id="GO:0043565">
    <property type="term" value="F:sequence-specific DNA binding"/>
    <property type="evidence" value="ECO:0007669"/>
    <property type="project" value="TreeGrafter"/>
</dbReference>
<evidence type="ECO:0000256" key="3">
    <source>
        <dbReference type="ARBA" id="ARBA00023125"/>
    </source>
</evidence>
<dbReference type="InterPro" id="IPR000847">
    <property type="entry name" value="LysR_HTH_N"/>
</dbReference>
<dbReference type="SUPFAM" id="SSF46785">
    <property type="entry name" value="Winged helix' DNA-binding domain"/>
    <property type="match status" value="1"/>
</dbReference>
<evidence type="ECO:0000259" key="5">
    <source>
        <dbReference type="PROSITE" id="PS50931"/>
    </source>
</evidence>
<protein>
    <submittedName>
        <fullName evidence="6">LysR family transcriptional regulator</fullName>
    </submittedName>
</protein>
<name>A0A4S4A653_9HYPH</name>
<keyword evidence="7" id="KW-1185">Reference proteome</keyword>
<evidence type="ECO:0000313" key="6">
    <source>
        <dbReference type="EMBL" id="THF53824.1"/>
    </source>
</evidence>
<dbReference type="Gene3D" id="3.40.190.290">
    <property type="match status" value="1"/>
</dbReference>
<keyword evidence="3" id="KW-0238">DNA-binding</keyword>